<dbReference type="InterPro" id="IPR006656">
    <property type="entry name" value="Mopterin_OxRdtase"/>
</dbReference>
<feature type="domain" description="Molybdopterin dinucleotide-binding" evidence="8">
    <location>
        <begin position="648"/>
        <end position="712"/>
    </location>
</feature>
<dbReference type="EMBL" id="CP078145">
    <property type="protein sequence ID" value="QXN93293.1"/>
    <property type="molecule type" value="Genomic_DNA"/>
</dbReference>
<evidence type="ECO:0000313" key="10">
    <source>
        <dbReference type="Proteomes" id="UP000694257"/>
    </source>
</evidence>
<evidence type="ECO:0000256" key="6">
    <source>
        <dbReference type="ARBA" id="ARBA00023002"/>
    </source>
</evidence>
<comment type="cofactor">
    <cofactor evidence="1">
        <name>Mo-bis(molybdopterin guanine dinucleotide)</name>
        <dbReference type="ChEBI" id="CHEBI:60539"/>
    </cofactor>
</comment>
<sequence length="764" mass="83012">MHRNGPIQDIDESSLTVTPPKEQAAGVTAVAVSLKRAVDEMGVIRTARTLARVNQVHGFDCPGCAWPEPSGHRRPAEFCENGAKAVAEEATLRTVTPEFFAAHSIDELADKSGYWLGQQGRLTHPMVLRPGDTHYSSIAWDDAYRLIADHLGALASPDEAVFYTSGRTSNETAFLYQLLVRSFGTNNLPDCSNMCHESSGAALVSSIGIGKGSVSIDDFAAADLIIVAGQNPGTNHPRMLSALADAKSNGAKIVAINPLPEAGLLNFRDPQTVRGFTTGVAIADDFLQIRLGGDLALFQGLGRLLFEAEDRAPGTVVDREFVDANCAGFDEYEKQVRAVDFDAVLVATGLTKAELDRTAKQLAESKNIIICWAMGLTQQAHGVATIEEATNLLLLRGMIGKPGAGVCPVRGHSNVQGDRTMGIWEKMPDAFLDALDREFGITSPRKHGFDTVDAIRAMRDGRASVFFGMGGNFVSATPDTAVTEAALRNCALTVQVSTKLNRSHVVHGKTALILPTLGRTDQDLRDGMKQQVSVEDSMSMVHLSTGRLKPVSKHLRSEVAIVCDLALTLFGADHPVPWARFRRDYDTIRDAIARVVPGCADYNKRVRARNGFVLPHPPRDSREFRTSTGKANFAVNELTWTPVPEGKLVLQTLRSHDQYNTTIYGLDDRYRGVHGGRKVVLVHPDDITALGFAEDELVDVVSEWTDGIERRVKGFRLIGYPTPRGNAAAYYPETNPLVPLDHVAARSNTPVSKAVTIRLERGQP</sequence>
<keyword evidence="4" id="KW-0411">Iron-sulfur</keyword>
<evidence type="ECO:0000256" key="5">
    <source>
        <dbReference type="ARBA" id="ARBA00022505"/>
    </source>
</evidence>
<evidence type="ECO:0000256" key="3">
    <source>
        <dbReference type="ARBA" id="ARBA00010312"/>
    </source>
</evidence>
<dbReference type="CDD" id="cd02787">
    <property type="entry name" value="MopB_CT_ydeP"/>
    <property type="match status" value="1"/>
</dbReference>
<dbReference type="InterPro" id="IPR006657">
    <property type="entry name" value="MoPterin_dinucl-bd_dom"/>
</dbReference>
<evidence type="ECO:0000256" key="2">
    <source>
        <dbReference type="ARBA" id="ARBA00001966"/>
    </source>
</evidence>
<dbReference type="PANTHER" id="PTHR43105">
    <property type="entry name" value="RESPIRATORY NITRATE REDUCTASE"/>
    <property type="match status" value="1"/>
</dbReference>
<dbReference type="Pfam" id="PF01568">
    <property type="entry name" value="Molydop_binding"/>
    <property type="match status" value="1"/>
</dbReference>
<evidence type="ECO:0000259" key="7">
    <source>
        <dbReference type="Pfam" id="PF00384"/>
    </source>
</evidence>
<dbReference type="PANTHER" id="PTHR43105:SF4">
    <property type="entry name" value="PROTEIN YDEP"/>
    <property type="match status" value="1"/>
</dbReference>
<accession>A0ABX8RUH6</accession>
<feature type="domain" description="Molybdopterin oxidoreductase" evidence="7">
    <location>
        <begin position="121"/>
        <end position="494"/>
    </location>
</feature>
<dbReference type="NCBIfam" id="TIGR01701">
    <property type="entry name" value="Fdhalpha-like"/>
    <property type="match status" value="1"/>
</dbReference>
<dbReference type="PIRSF" id="PIRSF000144">
    <property type="entry name" value="CbbBc"/>
    <property type="match status" value="1"/>
</dbReference>
<evidence type="ECO:0000313" key="9">
    <source>
        <dbReference type="EMBL" id="QXN93293.1"/>
    </source>
</evidence>
<reference evidence="9 10" key="1">
    <citation type="submission" date="2021-07" db="EMBL/GenBank/DDBJ databases">
        <title>Whole Genome Sequence of Nocardia Iowensis.</title>
        <authorList>
            <person name="Lamm A."/>
            <person name="Collins-Fairclough A.M."/>
            <person name="Bunk B."/>
            <person name="Sproer C."/>
        </authorList>
    </citation>
    <scope>NUCLEOTIDE SEQUENCE [LARGE SCALE GENOMIC DNA]</scope>
    <source>
        <strain evidence="9 10">NRRL 5646</strain>
    </source>
</reference>
<dbReference type="CDD" id="cd02767">
    <property type="entry name" value="MopB_ydeP"/>
    <property type="match status" value="1"/>
</dbReference>
<dbReference type="InterPro" id="IPR037951">
    <property type="entry name" value="MopB_CT_YdeP"/>
</dbReference>
<dbReference type="InterPro" id="IPR010046">
    <property type="entry name" value="Mopterin_OxRdtse_a_bac"/>
</dbReference>
<comment type="cofactor">
    <cofactor evidence="2">
        <name>[4Fe-4S] cluster</name>
        <dbReference type="ChEBI" id="CHEBI:49883"/>
    </cofactor>
</comment>
<evidence type="ECO:0000256" key="4">
    <source>
        <dbReference type="ARBA" id="ARBA00022485"/>
    </source>
</evidence>
<keyword evidence="4" id="KW-0408">Iron</keyword>
<dbReference type="InterPro" id="IPR050123">
    <property type="entry name" value="Prok_molybdopt-oxidoreductase"/>
</dbReference>
<evidence type="ECO:0000259" key="8">
    <source>
        <dbReference type="Pfam" id="PF01568"/>
    </source>
</evidence>
<dbReference type="RefSeq" id="WP_218475197.1">
    <property type="nucleotide sequence ID" value="NZ_BAABJN010000001.1"/>
</dbReference>
<gene>
    <name evidence="9" type="ORF">KV110_09460</name>
</gene>
<dbReference type="Pfam" id="PF00384">
    <property type="entry name" value="Molybdopterin"/>
    <property type="match status" value="1"/>
</dbReference>
<keyword evidence="5" id="KW-0500">Molybdenum</keyword>
<keyword evidence="4" id="KW-0479">Metal-binding</keyword>
<name>A0ABX8RUH6_NOCIO</name>
<comment type="similarity">
    <text evidence="3">Belongs to the prokaryotic molybdopterin-containing oxidoreductase family.</text>
</comment>
<keyword evidence="10" id="KW-1185">Reference proteome</keyword>
<dbReference type="InterPro" id="IPR041953">
    <property type="entry name" value="YdeP_MopB"/>
</dbReference>
<dbReference type="Proteomes" id="UP000694257">
    <property type="component" value="Chromosome"/>
</dbReference>
<protein>
    <submittedName>
        <fullName evidence="9">FdhF/YdeP family oxidoreductase</fullName>
    </submittedName>
</protein>
<evidence type="ECO:0000256" key="1">
    <source>
        <dbReference type="ARBA" id="ARBA00001942"/>
    </source>
</evidence>
<keyword evidence="4" id="KW-0004">4Fe-4S</keyword>
<organism evidence="9 10">
    <name type="scientific">Nocardia iowensis</name>
    <dbReference type="NCBI Taxonomy" id="204891"/>
    <lineage>
        <taxon>Bacteria</taxon>
        <taxon>Bacillati</taxon>
        <taxon>Actinomycetota</taxon>
        <taxon>Actinomycetes</taxon>
        <taxon>Mycobacteriales</taxon>
        <taxon>Nocardiaceae</taxon>
        <taxon>Nocardia</taxon>
    </lineage>
</organism>
<proteinExistence type="inferred from homology"/>
<keyword evidence="6" id="KW-0560">Oxidoreductase</keyword>